<sequence length="137" mass="16820">MNIFFQFTISQTVYPPQDREGYKNTGPEKNREGKYQITNTIPSDSTQHLCFTQYMHERHCQNRRPYNHYNEEYRERDKKLERRFFIIFQCIIFQRKHPCFLNERKYKSRAETELSPLFSSYFFHNEPHNCASINPHI</sequence>
<organism evidence="1 2">
    <name type="scientific">Bartonella henselae (strain ATCC 49882 / DSM 28221 / CCUG 30454 / Houston 1)</name>
    <name type="common">Rochalimaea henselae</name>
    <dbReference type="NCBI Taxonomy" id="283166"/>
    <lineage>
        <taxon>Bacteria</taxon>
        <taxon>Pseudomonadati</taxon>
        <taxon>Pseudomonadota</taxon>
        <taxon>Alphaproteobacteria</taxon>
        <taxon>Hyphomicrobiales</taxon>
        <taxon>Bartonellaceae</taxon>
        <taxon>Bartonella</taxon>
    </lineage>
</organism>
<keyword evidence="2" id="KW-1185">Reference proteome</keyword>
<gene>
    <name evidence="1" type="ordered locus">BH14560</name>
</gene>
<dbReference type="KEGG" id="bhe:BH14560"/>
<dbReference type="AlphaFoldDB" id="A0A0H3M470"/>
<name>A0A0H3M470_BARHE</name>
<accession>A0A0H3M470</accession>
<dbReference type="EMBL" id="BX897699">
    <property type="protein sequence ID" value="CAF28220.1"/>
    <property type="molecule type" value="Genomic_DNA"/>
</dbReference>
<dbReference type="PaxDb" id="283166-BH14560"/>
<dbReference type="Proteomes" id="UP000000421">
    <property type="component" value="Chromosome"/>
</dbReference>
<evidence type="ECO:0000313" key="2">
    <source>
        <dbReference type="Proteomes" id="UP000000421"/>
    </source>
</evidence>
<reference evidence="1 2" key="1">
    <citation type="journal article" date="2004" name="Proc. Natl. Acad. Sci. U.S.A.">
        <title>The louse-borne human pathogen Bartonella quintana is a genomic derivative of the zoonotic agent Bartonella henselae.</title>
        <authorList>
            <person name="Alsmark U.C.M."/>
            <person name="Frank A.C."/>
            <person name="Karlberg E.O."/>
            <person name="Legault B.-A."/>
            <person name="Ardell D.H."/>
            <person name="Canbaeck B."/>
            <person name="Eriksson A.-S."/>
            <person name="Naeslund A.K."/>
            <person name="Handley S.A."/>
            <person name="Huvet M."/>
            <person name="La Scola B."/>
            <person name="Holmberg M."/>
            <person name="Andersson S.G.E."/>
        </authorList>
    </citation>
    <scope>NUCLEOTIDE SEQUENCE [LARGE SCALE GENOMIC DNA]</scope>
    <source>
        <strain evidence="2">ATCC 49882 / DSM 28221 / CCUG 30454 / Houston 1</strain>
    </source>
</reference>
<dbReference type="EnsemblBacteria" id="CAF28220">
    <property type="protein sequence ID" value="CAF28220"/>
    <property type="gene ID" value="BH14560"/>
</dbReference>
<proteinExistence type="predicted"/>
<protein>
    <submittedName>
        <fullName evidence="1">Uncharacterized protein</fullName>
    </submittedName>
</protein>
<evidence type="ECO:0000313" key="1">
    <source>
        <dbReference type="EMBL" id="CAF28220.1"/>
    </source>
</evidence>